<feature type="transmembrane region" description="Helical" evidence="1">
    <location>
        <begin position="96"/>
        <end position="115"/>
    </location>
</feature>
<reference evidence="2 3" key="1">
    <citation type="submission" date="2006-03" db="EMBL/GenBank/DDBJ databases">
        <title>Annotation of Plasmodium falciparum HB3.</title>
        <authorList>
            <consortium name="The Broad Institute Genome Sequencing Platform"/>
            <person name="Volkman S.K."/>
            <person name="Neafsey D.E."/>
            <person name="Dash A.P."/>
            <person name="Chitnis C.E."/>
            <person name="Hartl D.L."/>
            <person name="Young S.K."/>
            <person name="Zeng Q."/>
            <person name="Koehrsen M."/>
            <person name="Alvarado L."/>
            <person name="Berlin A."/>
            <person name="Borenstein D."/>
            <person name="Chapman S.B."/>
            <person name="Chen Z."/>
            <person name="Engels R."/>
            <person name="Freedman E."/>
            <person name="Gellesch M."/>
            <person name="Goldberg J."/>
            <person name="Griggs A."/>
            <person name="Gujja S."/>
            <person name="Heilman E.R."/>
            <person name="Heiman D.I."/>
            <person name="Howarth C."/>
            <person name="Jen D."/>
            <person name="Larson L."/>
            <person name="Mehta T."/>
            <person name="Neiman D."/>
            <person name="Park D."/>
            <person name="Pearson M."/>
            <person name="Roberts A."/>
            <person name="Saif S."/>
            <person name="Shea T."/>
            <person name="Shenoy N."/>
            <person name="Sisk P."/>
            <person name="Stolte C."/>
            <person name="Sykes S."/>
            <person name="Walk T."/>
            <person name="White J."/>
            <person name="Yandava C."/>
            <person name="Haas B."/>
            <person name="Henn M.R."/>
            <person name="Nusbaum C."/>
            <person name="Birren B."/>
        </authorList>
    </citation>
    <scope>NUCLEOTIDE SEQUENCE [LARGE SCALE GENOMIC DNA]</scope>
    <source>
        <strain evidence="2">HB3</strain>
    </source>
</reference>
<gene>
    <name evidence="2" type="ORF">PFHG_01036</name>
</gene>
<reference evidence="3" key="2">
    <citation type="submission" date="2006-03" db="EMBL/GenBank/DDBJ databases">
        <title>The genome sequence of the Plasmodium falciparum HB3.</title>
        <authorList>
            <consortium name="The Broad Institute Genome Sequencing Platform"/>
            <person name="Birren B."/>
            <person name="Lander E."/>
            <person name="Galagan J."/>
            <person name="Nusbaum C."/>
            <person name="Devon K."/>
            <person name="Henn M."/>
            <person name="Jaffe D."/>
            <person name="Butler J."/>
            <person name="Alvarez P."/>
            <person name="Gnerre S."/>
            <person name="Grabherr M."/>
            <person name="Kleber M."/>
            <person name="Mauceli E."/>
            <person name="Brockman W."/>
            <person name="MacCallum I.A."/>
            <person name="Rounsley S."/>
            <person name="Young S."/>
            <person name="LaButti K."/>
            <person name="Pushparaj V."/>
            <person name="DeCaprio D."/>
            <person name="Crawford M."/>
            <person name="Koehrsen M."/>
            <person name="Engels R."/>
            <person name="Montgomery P."/>
            <person name="Pearson M."/>
            <person name="Howarth C."/>
            <person name="Larson L."/>
            <person name="Luoma S."/>
            <person name="White J."/>
            <person name="Kodira C."/>
            <person name="Zeng Q."/>
            <person name="Oleary S."/>
            <person name="Yandava C."/>
            <person name="Alvarado L."/>
            <person name="Wirth D."/>
            <person name="Volkman S."/>
            <person name="Hartl D."/>
        </authorList>
    </citation>
    <scope>NUCLEOTIDE SEQUENCE [LARGE SCALE GENOMIC DNA]</scope>
</reference>
<sequence length="229" mass="27537">MSYVNKSLSTCLNFLVLHLEYVKCKNLSNYKKKGKYYMIITYDNILFYEKDFYEVCFHIFFDDILQIYTCDVSNYIHITLKDQAVNLRNKNIHRIIYIYIYYYIHIIICSCFIFCKVTNNIGIKGMNKNVLIKQLSIAYSTFYMFQLNKNVYVPLTNETYEERSFRTGHFEKPKIDTSIQPFIGYKKVVFDDYFFFIRKSFQNFISISCESNFYVDYRGNVIKKLSTNP</sequence>
<evidence type="ECO:0000256" key="1">
    <source>
        <dbReference type="SAM" id="Phobius"/>
    </source>
</evidence>
<protein>
    <submittedName>
        <fullName evidence="2">Uncharacterized protein</fullName>
    </submittedName>
</protein>
<dbReference type="Proteomes" id="UP000054289">
    <property type="component" value="Unassembled WGS sequence"/>
</dbReference>
<proteinExistence type="predicted"/>
<organism evidence="2 3">
    <name type="scientific">Plasmodium falciparum (isolate HB3)</name>
    <dbReference type="NCBI Taxonomy" id="137071"/>
    <lineage>
        <taxon>Eukaryota</taxon>
        <taxon>Sar</taxon>
        <taxon>Alveolata</taxon>
        <taxon>Apicomplexa</taxon>
        <taxon>Aconoidasida</taxon>
        <taxon>Haemosporida</taxon>
        <taxon>Plasmodiidae</taxon>
        <taxon>Plasmodium</taxon>
        <taxon>Plasmodium (Laverania)</taxon>
    </lineage>
</organism>
<dbReference type="OMA" id="IYLCDES"/>
<name>A0A0L7K8R2_PLAFX</name>
<keyword evidence="1" id="KW-0472">Membrane</keyword>
<evidence type="ECO:0000313" key="2">
    <source>
        <dbReference type="EMBL" id="KOB59279.1"/>
    </source>
</evidence>
<evidence type="ECO:0000313" key="3">
    <source>
        <dbReference type="Proteomes" id="UP000054289"/>
    </source>
</evidence>
<dbReference type="AlphaFoldDB" id="A0A0L7K8R2"/>
<dbReference type="EMBL" id="CH671933">
    <property type="protein sequence ID" value="KOB59279.1"/>
    <property type="molecule type" value="Genomic_DNA"/>
</dbReference>
<accession>A0A0L7K8R2</accession>
<keyword evidence="1" id="KW-1133">Transmembrane helix</keyword>
<dbReference type="KEGG" id="pfh:PFHG_01036"/>
<keyword evidence="1" id="KW-0812">Transmembrane</keyword>